<sequence>MSHTPTRGGVAKLGERGIRAFFYEGVEGIRKIGWVDRVSTLFDSDQEIEDYHGIGHVPMMRESANGRNAEQLTNFSYEIRNIEFDATVRVKKREMKRDKVGLIRKRMNELAQTSEKHWARLLTNLIENGENAQSYDKKMFFATDHQEGKSPVQKNIITAADYGVLNVADPTDPTAAELMKIFMKGIQHLYSFKDDQNEPRNEDETKFIAFVPVSMWGESATTISSKNLAVAGGGNQDNPLKDSPDFSLDVVPNPRLSFTTDFVMSIDDGRSFIRQEEEELDLAILGEDSDHYFNHKEIMVAAESTRNAGYGLWSSSVKLKLS</sequence>
<evidence type="ECO:0000313" key="3">
    <source>
        <dbReference type="Proteomes" id="UP000318704"/>
    </source>
</evidence>
<reference evidence="2 3" key="1">
    <citation type="submission" date="2019-03" db="EMBL/GenBank/DDBJ databases">
        <title>Deep-cultivation of Planctomycetes and their phenomic and genomic characterization uncovers novel biology.</title>
        <authorList>
            <person name="Wiegand S."/>
            <person name="Jogler M."/>
            <person name="Boedeker C."/>
            <person name="Pinto D."/>
            <person name="Vollmers J."/>
            <person name="Rivas-Marin E."/>
            <person name="Kohn T."/>
            <person name="Peeters S.H."/>
            <person name="Heuer A."/>
            <person name="Rast P."/>
            <person name="Oberbeckmann S."/>
            <person name="Bunk B."/>
            <person name="Jeske O."/>
            <person name="Meyerdierks A."/>
            <person name="Storesund J.E."/>
            <person name="Kallscheuer N."/>
            <person name="Luecker S."/>
            <person name="Lage O.M."/>
            <person name="Pohl T."/>
            <person name="Merkel B.J."/>
            <person name="Hornburger P."/>
            <person name="Mueller R.-W."/>
            <person name="Bruemmer F."/>
            <person name="Labrenz M."/>
            <person name="Spormann A.M."/>
            <person name="Op den Camp H."/>
            <person name="Overmann J."/>
            <person name="Amann R."/>
            <person name="Jetten M.S.M."/>
            <person name="Mascher T."/>
            <person name="Medema M.H."/>
            <person name="Devos D.P."/>
            <person name="Kaster A.-K."/>
            <person name="Ovreas L."/>
            <person name="Rohde M."/>
            <person name="Galperin M.Y."/>
            <person name="Jogler C."/>
        </authorList>
    </citation>
    <scope>NUCLEOTIDE SEQUENCE [LARGE SCALE GENOMIC DNA]</scope>
    <source>
        <strain evidence="2 3">V144</strain>
    </source>
</reference>
<dbReference type="EMBL" id="CP037920">
    <property type="protein sequence ID" value="QDT95548.1"/>
    <property type="molecule type" value="Genomic_DNA"/>
</dbReference>
<gene>
    <name evidence="2" type="ORF">V144x_09930</name>
</gene>
<dbReference type="RefSeq" id="WP_144982176.1">
    <property type="nucleotide sequence ID" value="NZ_CP037920.1"/>
</dbReference>
<feature type="domain" description="Bacteriophage Mu GpT" evidence="1">
    <location>
        <begin position="17"/>
        <end position="152"/>
    </location>
</feature>
<dbReference type="Pfam" id="PF10124">
    <property type="entry name" value="Mu-like_gpT"/>
    <property type="match status" value="1"/>
</dbReference>
<dbReference type="InterPro" id="IPR018774">
    <property type="entry name" value="Phage_Mu_GpT"/>
</dbReference>
<evidence type="ECO:0000259" key="1">
    <source>
        <dbReference type="Pfam" id="PF10124"/>
    </source>
</evidence>
<dbReference type="Proteomes" id="UP000318704">
    <property type="component" value="Chromosome"/>
</dbReference>
<proteinExistence type="predicted"/>
<accession>A0A517VR96</accession>
<organism evidence="2 3">
    <name type="scientific">Gimesia aquarii</name>
    <dbReference type="NCBI Taxonomy" id="2527964"/>
    <lineage>
        <taxon>Bacteria</taxon>
        <taxon>Pseudomonadati</taxon>
        <taxon>Planctomycetota</taxon>
        <taxon>Planctomycetia</taxon>
        <taxon>Planctomycetales</taxon>
        <taxon>Planctomycetaceae</taxon>
        <taxon>Gimesia</taxon>
    </lineage>
</organism>
<evidence type="ECO:0000313" key="2">
    <source>
        <dbReference type="EMBL" id="QDT95548.1"/>
    </source>
</evidence>
<dbReference type="AlphaFoldDB" id="A0A517VR96"/>
<dbReference type="KEGG" id="gaw:V144x_09930"/>
<protein>
    <submittedName>
        <fullName evidence="2">Mu-like prophage major head subunit gpT</fullName>
    </submittedName>
</protein>
<name>A0A517VR96_9PLAN</name>